<reference evidence="2 3" key="1">
    <citation type="submission" date="2022-02" db="EMBL/GenBank/DDBJ databases">
        <authorList>
            <person name="Min J."/>
        </authorList>
    </citation>
    <scope>NUCLEOTIDE SEQUENCE [LARGE SCALE GENOMIC DNA]</scope>
    <source>
        <strain evidence="2 3">GR10-1</strain>
    </source>
</reference>
<accession>A0ABS9SFW6</accession>
<organism evidence="2 3">
    <name type="scientific">Niabella ginsengisoli</name>
    <dbReference type="NCBI Taxonomy" id="522298"/>
    <lineage>
        <taxon>Bacteria</taxon>
        <taxon>Pseudomonadati</taxon>
        <taxon>Bacteroidota</taxon>
        <taxon>Chitinophagia</taxon>
        <taxon>Chitinophagales</taxon>
        <taxon>Chitinophagaceae</taxon>
        <taxon>Niabella</taxon>
    </lineage>
</organism>
<dbReference type="SUPFAM" id="SSF82171">
    <property type="entry name" value="DPP6 N-terminal domain-like"/>
    <property type="match status" value="1"/>
</dbReference>
<proteinExistence type="predicted"/>
<dbReference type="Pfam" id="PF00930">
    <property type="entry name" value="DPPIV_N"/>
    <property type="match status" value="1"/>
</dbReference>
<sequence length="329" mass="37578">MLSSNLYSWDINSGETQQLTNIGTTSNNFGAKQNGGKEEQWLRNDQLQNFDVLRERKAKNDTSNAYKKALPKEKALRYLFVREGSVRGLSISPDGRFVSYRAFKPVSTRNTIIPDYVTETGYTTDISGRNKVGAEQGISSFYIFDRERDSVLTLPIDAIPGIKDLPDYLKDYPVAFDKKKKENANRAVSVYGISWSPKGKNAVIDIYADDNKDRWLMLWDMNSNQLTLLSRQRNEAWIGGPGINSNSIGWISEDIFWFQSEATGYSHLYTINIKTKEKTQLTSGEYELHDAILSENKKTFLSLPMKFIPGKNISTVWILQVVKRKRLLR</sequence>
<protein>
    <submittedName>
        <fullName evidence="2">DPP IV N-terminal domain-containing protein</fullName>
    </submittedName>
</protein>
<gene>
    <name evidence="2" type="ORF">MKP09_04740</name>
</gene>
<dbReference type="InterPro" id="IPR002469">
    <property type="entry name" value="Peptidase_S9B_N"/>
</dbReference>
<name>A0ABS9SFW6_9BACT</name>
<dbReference type="Proteomes" id="UP001202248">
    <property type="component" value="Unassembled WGS sequence"/>
</dbReference>
<feature type="domain" description="Dipeptidylpeptidase IV N-terminal" evidence="1">
    <location>
        <begin position="87"/>
        <end position="298"/>
    </location>
</feature>
<dbReference type="Gene3D" id="2.140.10.30">
    <property type="entry name" value="Dipeptidylpeptidase IV, N-terminal domain"/>
    <property type="match status" value="1"/>
</dbReference>
<evidence type="ECO:0000313" key="2">
    <source>
        <dbReference type="EMBL" id="MCH5597256.1"/>
    </source>
</evidence>
<comment type="caution">
    <text evidence="2">The sequence shown here is derived from an EMBL/GenBank/DDBJ whole genome shotgun (WGS) entry which is preliminary data.</text>
</comment>
<evidence type="ECO:0000259" key="1">
    <source>
        <dbReference type="Pfam" id="PF00930"/>
    </source>
</evidence>
<evidence type="ECO:0000313" key="3">
    <source>
        <dbReference type="Proteomes" id="UP001202248"/>
    </source>
</evidence>
<keyword evidence="3" id="KW-1185">Reference proteome</keyword>
<dbReference type="EMBL" id="JAKWBL010000001">
    <property type="protein sequence ID" value="MCH5597256.1"/>
    <property type="molecule type" value="Genomic_DNA"/>
</dbReference>